<proteinExistence type="predicted"/>
<evidence type="ECO:0000256" key="1">
    <source>
        <dbReference type="SAM" id="Phobius"/>
    </source>
</evidence>
<organism evidence="3 4">
    <name type="scientific">Reichenbachiella faecimaris</name>
    <dbReference type="NCBI Taxonomy" id="692418"/>
    <lineage>
        <taxon>Bacteria</taxon>
        <taxon>Pseudomonadati</taxon>
        <taxon>Bacteroidota</taxon>
        <taxon>Cytophagia</taxon>
        <taxon>Cytophagales</taxon>
        <taxon>Reichenbachiellaceae</taxon>
        <taxon>Reichenbachiella</taxon>
    </lineage>
</organism>
<dbReference type="InterPro" id="IPR003675">
    <property type="entry name" value="Rce1/LyrA-like_dom"/>
</dbReference>
<evidence type="ECO:0000313" key="3">
    <source>
        <dbReference type="EMBL" id="SMD34243.1"/>
    </source>
</evidence>
<feature type="transmembrane region" description="Helical" evidence="1">
    <location>
        <begin position="239"/>
        <end position="260"/>
    </location>
</feature>
<dbReference type="GO" id="GO:0004175">
    <property type="term" value="F:endopeptidase activity"/>
    <property type="evidence" value="ECO:0007669"/>
    <property type="project" value="UniProtKB-ARBA"/>
</dbReference>
<feature type="transmembrane region" description="Helical" evidence="1">
    <location>
        <begin position="272"/>
        <end position="294"/>
    </location>
</feature>
<dbReference type="OrthoDB" id="1523022at2"/>
<dbReference type="AlphaFoldDB" id="A0A1W2GC96"/>
<name>A0A1W2GC96_REIFA</name>
<dbReference type="EMBL" id="FWYF01000002">
    <property type="protein sequence ID" value="SMD34243.1"/>
    <property type="molecule type" value="Genomic_DNA"/>
</dbReference>
<feature type="transmembrane region" description="Helical" evidence="1">
    <location>
        <begin position="199"/>
        <end position="219"/>
    </location>
</feature>
<evidence type="ECO:0000259" key="2">
    <source>
        <dbReference type="Pfam" id="PF02517"/>
    </source>
</evidence>
<keyword evidence="1" id="KW-0812">Transmembrane</keyword>
<keyword evidence="1" id="KW-1133">Transmembrane helix</keyword>
<dbReference type="PANTHER" id="PTHR43592">
    <property type="entry name" value="CAAX AMINO TERMINAL PROTEASE"/>
    <property type="match status" value="1"/>
</dbReference>
<gene>
    <name evidence="3" type="ORF">SAMN04488029_1915</name>
</gene>
<dbReference type="RefSeq" id="WP_084372602.1">
    <property type="nucleotide sequence ID" value="NZ_FWYF01000002.1"/>
</dbReference>
<sequence>MPNSLQSYRSPLSLLLLLVLLSLGTYLVAPMLFMLVGIETLGITFDQFMRDIGSDNPDPSGQLVLVFVQGASAILSFIIVPAIFVRRFESGSLANYFHSSSINLNAMVTTIGLTLSLMIVNGWLIEWNRSIEFPESLAATFDQMEEQGRLMTEYLTDFYSFPYFLLVMVVVAVVPAIGEELLFRGLIQEYLQKIWGNPHVAIWATAMFFSAFHMQFYGFMPRMALGAFFGYLFYYSGNLWYASIAHFVNNGFTLFMIYLFQQEIVEYDIESTETVSIWSTLAFAIIGAILFVLFRKQFHITDNLGNE</sequence>
<feature type="transmembrane region" description="Helical" evidence="1">
    <location>
        <begin position="63"/>
        <end position="85"/>
    </location>
</feature>
<feature type="domain" description="CAAX prenyl protease 2/Lysostaphin resistance protein A-like" evidence="2">
    <location>
        <begin position="164"/>
        <end position="251"/>
    </location>
</feature>
<dbReference type="STRING" id="692418.SAMN04488029_1915"/>
<feature type="transmembrane region" description="Helical" evidence="1">
    <location>
        <begin position="158"/>
        <end position="178"/>
    </location>
</feature>
<protein>
    <recommendedName>
        <fullName evidence="2">CAAX prenyl protease 2/Lysostaphin resistance protein A-like domain-containing protein</fullName>
    </recommendedName>
</protein>
<feature type="transmembrane region" description="Helical" evidence="1">
    <location>
        <begin position="106"/>
        <end position="125"/>
    </location>
</feature>
<dbReference type="PANTHER" id="PTHR43592:SF15">
    <property type="entry name" value="CAAX AMINO TERMINAL PROTEASE FAMILY PROTEIN"/>
    <property type="match status" value="1"/>
</dbReference>
<keyword evidence="4" id="KW-1185">Reference proteome</keyword>
<reference evidence="3 4" key="1">
    <citation type="submission" date="2017-04" db="EMBL/GenBank/DDBJ databases">
        <authorList>
            <person name="Afonso C.L."/>
            <person name="Miller P.J."/>
            <person name="Scott M.A."/>
            <person name="Spackman E."/>
            <person name="Goraichik I."/>
            <person name="Dimitrov K.M."/>
            <person name="Suarez D.L."/>
            <person name="Swayne D.E."/>
        </authorList>
    </citation>
    <scope>NUCLEOTIDE SEQUENCE [LARGE SCALE GENOMIC DNA]</scope>
    <source>
        <strain evidence="3 4">DSM 26133</strain>
    </source>
</reference>
<evidence type="ECO:0000313" key="4">
    <source>
        <dbReference type="Proteomes" id="UP000192472"/>
    </source>
</evidence>
<feature type="transmembrane region" description="Helical" evidence="1">
    <location>
        <begin position="12"/>
        <end position="43"/>
    </location>
</feature>
<dbReference type="GO" id="GO:0080120">
    <property type="term" value="P:CAAX-box protein maturation"/>
    <property type="evidence" value="ECO:0007669"/>
    <property type="project" value="UniProtKB-ARBA"/>
</dbReference>
<keyword evidence="1" id="KW-0472">Membrane</keyword>
<accession>A0A1W2GC96</accession>
<dbReference type="Proteomes" id="UP000192472">
    <property type="component" value="Unassembled WGS sequence"/>
</dbReference>
<dbReference type="Pfam" id="PF02517">
    <property type="entry name" value="Rce1-like"/>
    <property type="match status" value="1"/>
</dbReference>